<dbReference type="EMBL" id="UGRY01000003">
    <property type="protein sequence ID" value="SUD47698.1"/>
    <property type="molecule type" value="Genomic_DNA"/>
</dbReference>
<name>A0A379JGQ4_9NOCA</name>
<accession>A0A379JGQ4</accession>
<reference evidence="1 2" key="1">
    <citation type="submission" date="2018-06" db="EMBL/GenBank/DDBJ databases">
        <authorList>
            <consortium name="Pathogen Informatics"/>
            <person name="Doyle S."/>
        </authorList>
    </citation>
    <scope>NUCLEOTIDE SEQUENCE [LARGE SCALE GENOMIC DNA]</scope>
    <source>
        <strain evidence="1 2">NCTC1934</strain>
    </source>
</reference>
<dbReference type="InterPro" id="IPR052336">
    <property type="entry name" value="MlaD_Phospholipid_Transporter"/>
</dbReference>
<dbReference type="AlphaFoldDB" id="A0A379JGQ4"/>
<evidence type="ECO:0000313" key="2">
    <source>
        <dbReference type="Proteomes" id="UP000255467"/>
    </source>
</evidence>
<dbReference type="STRING" id="1406858.GCA_000710895_02004"/>
<dbReference type="Proteomes" id="UP000255467">
    <property type="component" value="Unassembled WGS sequence"/>
</dbReference>
<evidence type="ECO:0000313" key="1">
    <source>
        <dbReference type="EMBL" id="SUD47698.1"/>
    </source>
</evidence>
<keyword evidence="2" id="KW-1185">Reference proteome</keyword>
<gene>
    <name evidence="1" type="ORF">NCTC1934_05019</name>
</gene>
<sequence>MLTVAVVAAGVVGYRSTTPDRQLRLEITTAAVGSGITRGTQVEMYGVPVGELDAARHTSPGRQRLTLLLDADAVGDLTDTLTLAFAPTNLFGVSRIAVRPGDGGTRLYDGATVDLTGAGRTVDVTMGHLLEQLSGLAGAVLTPQLSASLSRLSVELDAVAPVLHAVVATARTVADTQRYTPSYLIDRYAAAMTGVPAFLDGSMALLNEITHIPAIRTDSADFDRRVDVLIDELFPALTRFGHSARESLGPYADLLTPILRAVAATVPDPNRSGAELRELLDRLGRAFTDGPDGPALDVEVVLRGVPAVAVPLASAIGTGGGR</sequence>
<dbReference type="PANTHER" id="PTHR33371">
    <property type="entry name" value="INTERMEMBRANE PHOSPHOLIPID TRANSPORT SYSTEM BINDING PROTEIN MLAD-RELATED"/>
    <property type="match status" value="1"/>
</dbReference>
<organism evidence="1 2">
    <name type="scientific">Nocardia otitidiscaviarum</name>
    <dbReference type="NCBI Taxonomy" id="1823"/>
    <lineage>
        <taxon>Bacteria</taxon>
        <taxon>Bacillati</taxon>
        <taxon>Actinomycetota</taxon>
        <taxon>Actinomycetes</taxon>
        <taxon>Mycobacteriales</taxon>
        <taxon>Nocardiaceae</taxon>
        <taxon>Nocardia</taxon>
    </lineage>
</organism>
<proteinExistence type="predicted"/>
<protein>
    <submittedName>
        <fullName evidence="1">Virulence factor Mce family protein</fullName>
    </submittedName>
</protein>
<dbReference type="PANTHER" id="PTHR33371:SF4">
    <property type="entry name" value="INTERMEMBRANE PHOSPHOLIPID TRANSPORT SYSTEM BINDING PROTEIN MLAD"/>
    <property type="match status" value="1"/>
</dbReference>